<name>A0A6S6SXC8_9BACT</name>
<sequence length="117" mass="13561">MEPVTATFLSVILWEALGEPLVDKVKERYSEKVMEALSKLNFNKKDAEIIEAEIMKWDQEVLENKDKFSKYIEQNSEIQNVLKQSSYIFNEKIYGNIIDKVESGATVNTTYNINHPN</sequence>
<dbReference type="EMBL" id="CACVAX010000022">
    <property type="protein sequence ID" value="CAA6809325.1"/>
    <property type="molecule type" value="Genomic_DNA"/>
</dbReference>
<accession>A0A6S6SXC8</accession>
<gene>
    <name evidence="1" type="ORF">HELGO_WM16021</name>
</gene>
<reference evidence="1" key="1">
    <citation type="submission" date="2020-01" db="EMBL/GenBank/DDBJ databases">
        <authorList>
            <person name="Meier V. D."/>
            <person name="Meier V D."/>
        </authorList>
    </citation>
    <scope>NUCLEOTIDE SEQUENCE</scope>
    <source>
        <strain evidence="1">HLG_WM_MAG_04</strain>
    </source>
</reference>
<proteinExistence type="predicted"/>
<dbReference type="AlphaFoldDB" id="A0A6S6SXC8"/>
<protein>
    <submittedName>
        <fullName evidence="1">Uncharacterized protein</fullName>
    </submittedName>
</protein>
<organism evidence="1">
    <name type="scientific">uncultured Sulfurovum sp</name>
    <dbReference type="NCBI Taxonomy" id="269237"/>
    <lineage>
        <taxon>Bacteria</taxon>
        <taxon>Pseudomonadati</taxon>
        <taxon>Campylobacterota</taxon>
        <taxon>Epsilonproteobacteria</taxon>
        <taxon>Campylobacterales</taxon>
        <taxon>Sulfurovaceae</taxon>
        <taxon>Sulfurovum</taxon>
        <taxon>environmental samples</taxon>
    </lineage>
</organism>
<evidence type="ECO:0000313" key="1">
    <source>
        <dbReference type="EMBL" id="CAA6809325.1"/>
    </source>
</evidence>